<dbReference type="InterPro" id="IPR017853">
    <property type="entry name" value="GH"/>
</dbReference>
<keyword evidence="4" id="KW-0325">Glycoprotein</keyword>
<feature type="signal peptide" evidence="5">
    <location>
        <begin position="1"/>
        <end position="23"/>
    </location>
</feature>
<name>A0A4Q2V726_FUSOX</name>
<dbReference type="Pfam" id="PF03198">
    <property type="entry name" value="Glyco_hydro_72"/>
    <property type="match status" value="1"/>
</dbReference>
<comment type="caution">
    <text evidence="8">The sequence shown here is derived from an EMBL/GenBank/DDBJ whole genome shotgun (WGS) entry which is preliminary data.</text>
</comment>
<dbReference type="GO" id="GO:0098552">
    <property type="term" value="C:side of membrane"/>
    <property type="evidence" value="ECO:0007669"/>
    <property type="project" value="UniProtKB-KW"/>
</dbReference>
<keyword evidence="5" id="KW-0449">Lipoprotein</keyword>
<reference evidence="8 9" key="1">
    <citation type="submission" date="2016-12" db="EMBL/GenBank/DDBJ databases">
        <title>Draft genome sequence of Fusarium oxysporum causing rot on Narcissus.</title>
        <authorList>
            <person name="Armitage A.D."/>
            <person name="Taylor A."/>
            <person name="Clarkson J.P."/>
            <person name="Harrison R.J."/>
            <person name="Jackson A.C."/>
        </authorList>
    </citation>
    <scope>NUCLEOTIDE SEQUENCE [LARGE SCALE GENOMIC DNA]</scope>
    <source>
        <strain evidence="8 9">N139</strain>
    </source>
</reference>
<feature type="compositionally biased region" description="Low complexity" evidence="6">
    <location>
        <begin position="399"/>
        <end position="413"/>
    </location>
</feature>
<keyword evidence="5" id="KW-0336">GPI-anchor</keyword>
<feature type="region of interest" description="Disordered" evidence="6">
    <location>
        <begin position="461"/>
        <end position="559"/>
    </location>
</feature>
<dbReference type="Gene3D" id="3.20.20.80">
    <property type="entry name" value="Glycosidases"/>
    <property type="match status" value="1"/>
</dbReference>
<evidence type="ECO:0000256" key="1">
    <source>
        <dbReference type="ARBA" id="ARBA00004609"/>
    </source>
</evidence>
<evidence type="ECO:0000256" key="6">
    <source>
        <dbReference type="SAM" id="MobiDB-lite"/>
    </source>
</evidence>
<keyword evidence="7" id="KW-0812">Transmembrane</keyword>
<dbReference type="EC" id="2.4.1.-" evidence="5"/>
<evidence type="ECO:0000256" key="3">
    <source>
        <dbReference type="ARBA" id="ARBA00022729"/>
    </source>
</evidence>
<evidence type="ECO:0000256" key="7">
    <source>
        <dbReference type="SAM" id="Phobius"/>
    </source>
</evidence>
<dbReference type="Proteomes" id="UP000290540">
    <property type="component" value="Unassembled WGS sequence"/>
</dbReference>
<evidence type="ECO:0000313" key="9">
    <source>
        <dbReference type="Proteomes" id="UP000290540"/>
    </source>
</evidence>
<dbReference type="PANTHER" id="PTHR31468">
    <property type="entry name" value="1,3-BETA-GLUCANOSYLTRANSFERASE GAS1"/>
    <property type="match status" value="1"/>
</dbReference>
<feature type="compositionally biased region" description="Polar residues" evidence="6">
    <location>
        <begin position="523"/>
        <end position="536"/>
    </location>
</feature>
<dbReference type="SUPFAM" id="SSF51445">
    <property type="entry name" value="(Trans)glycosidases"/>
    <property type="match status" value="1"/>
</dbReference>
<gene>
    <name evidence="8" type="ORF">BFJ63_vAg17377</name>
</gene>
<keyword evidence="7" id="KW-1133">Transmembrane helix</keyword>
<sequence>MTNSIFSPLLALWLIVFSSWASALSPITVKGTKLYDEDGNQFYVKGVAYSRLDRVDPLLDNDQCEIDAGLIKSLGANTVRVYSVDNTKSHDGCMRAFASQGIYIWLDLPTPMSSMNRVSIPPFTKAIASSLTATLKTEPDWTMKLYKHWTATVDAFAGYDNTLFFTVGNEVINDENAPRAAPYIKAAARDIKAFRDARGYRPIPISYAASDMAFYRTITADYLACGDSKDGIDLYGMNIYSWCGNSSYYASGYDNLYEEFQGYNIPVVFSETGCQADAGGRDFAEVATMLGPVFQAKFSGAVVYEWALQGNKYGIVKYSNGQFTGFPSTLAEYNALASVFSTANPTGTAMSAYTPSNSPPSCPTSDSSSGWLVDADGALPTIAGLQIDTVTARTTITSRTASDQEAVATATNAADDDKQATESGGLSTGALVGIVVGCVVVVLSIVVVAVFVFPRKRKSRNQAADQIAGGEDNGPQEFSKAELSGQSAVPVVPKQEMDALQQPKGPAHDTHEYYASNKAISDDVSSGTEPSTSANGGQRVAYEMEGSTPFASELPAHHK</sequence>
<accession>A0A4Q2V726</accession>
<organism evidence="8 9">
    <name type="scientific">Fusarium oxysporum f. sp. narcissi</name>
    <dbReference type="NCBI Taxonomy" id="451672"/>
    <lineage>
        <taxon>Eukaryota</taxon>
        <taxon>Fungi</taxon>
        <taxon>Dikarya</taxon>
        <taxon>Ascomycota</taxon>
        <taxon>Pezizomycotina</taxon>
        <taxon>Sordariomycetes</taxon>
        <taxon>Hypocreomycetidae</taxon>
        <taxon>Hypocreales</taxon>
        <taxon>Nectriaceae</taxon>
        <taxon>Fusarium</taxon>
        <taxon>Fusarium oxysporum species complex</taxon>
    </lineage>
</organism>
<dbReference type="EMBL" id="MQTW01000528">
    <property type="protein sequence ID" value="RYC79737.1"/>
    <property type="molecule type" value="Genomic_DNA"/>
</dbReference>
<feature type="region of interest" description="Disordered" evidence="6">
    <location>
        <begin position="399"/>
        <end position="424"/>
    </location>
</feature>
<evidence type="ECO:0000256" key="2">
    <source>
        <dbReference type="ARBA" id="ARBA00007528"/>
    </source>
</evidence>
<keyword evidence="5 7" id="KW-0472">Membrane</keyword>
<dbReference type="PANTHER" id="PTHR31468:SF8">
    <property type="entry name" value="1,3-BETA-GLUCANOSYLTRANSFERASE GAS2"/>
    <property type="match status" value="1"/>
</dbReference>
<protein>
    <recommendedName>
        <fullName evidence="5">1,3-beta-glucanosyltransferase</fullName>
        <ecNumber evidence="5">2.4.1.-</ecNumber>
    </recommendedName>
</protein>
<comment type="function">
    <text evidence="5">Splits internally a 1,3-beta-glucan molecule and transfers the newly generated reducing end (the donor) to the non-reducing end of another 1,3-beta-glucan molecule (the acceptor) forming a 1,3-beta linkage, resulting in the elongation of 1,3-beta-glucan chains in the cell wall.</text>
</comment>
<keyword evidence="5" id="KW-0808">Transferase</keyword>
<dbReference type="GO" id="GO:0071970">
    <property type="term" value="P:fungal-type cell wall (1-&gt;3)-beta-D-glucan biosynthetic process"/>
    <property type="evidence" value="ECO:0007669"/>
    <property type="project" value="TreeGrafter"/>
</dbReference>
<dbReference type="InterPro" id="IPR004886">
    <property type="entry name" value="Glucanosyltransferase"/>
</dbReference>
<proteinExistence type="inferred from homology"/>
<dbReference type="AlphaFoldDB" id="A0A4Q2V726"/>
<comment type="similarity">
    <text evidence="2 5">Belongs to the glycosyl hydrolase 72 family.</text>
</comment>
<keyword evidence="3 5" id="KW-0732">Signal</keyword>
<feature type="chain" id="PRO_5020834143" description="1,3-beta-glucanosyltransferase" evidence="5">
    <location>
        <begin position="24"/>
        <end position="559"/>
    </location>
</feature>
<dbReference type="GO" id="GO:0005886">
    <property type="term" value="C:plasma membrane"/>
    <property type="evidence" value="ECO:0007669"/>
    <property type="project" value="UniProtKB-SubCell"/>
</dbReference>
<evidence type="ECO:0000256" key="4">
    <source>
        <dbReference type="ARBA" id="ARBA00023180"/>
    </source>
</evidence>
<evidence type="ECO:0000313" key="8">
    <source>
        <dbReference type="EMBL" id="RYC79737.1"/>
    </source>
</evidence>
<comment type="subcellular location">
    <subcellularLocation>
        <location evidence="1 5">Cell membrane</location>
        <topology evidence="1 5">Lipid-anchor</topology>
        <topology evidence="1 5">GPI-anchor</topology>
    </subcellularLocation>
</comment>
<dbReference type="GO" id="GO:0031505">
    <property type="term" value="P:fungal-type cell wall organization"/>
    <property type="evidence" value="ECO:0007669"/>
    <property type="project" value="TreeGrafter"/>
</dbReference>
<dbReference type="GO" id="GO:0042124">
    <property type="term" value="F:1,3-beta-glucanosyltransferase activity"/>
    <property type="evidence" value="ECO:0007669"/>
    <property type="project" value="TreeGrafter"/>
</dbReference>
<evidence type="ECO:0000256" key="5">
    <source>
        <dbReference type="RuleBase" id="RU361209"/>
    </source>
</evidence>
<feature type="transmembrane region" description="Helical" evidence="7">
    <location>
        <begin position="430"/>
        <end position="453"/>
    </location>
</feature>